<evidence type="ECO:0000256" key="1">
    <source>
        <dbReference type="SAM" id="MobiDB-lite"/>
    </source>
</evidence>
<reference evidence="2 3" key="1">
    <citation type="journal article" date="2024" name="G3 (Bethesda)">
        <title>Genome assembly of Hibiscus sabdariffa L. provides insights into metabolisms of medicinal natural products.</title>
        <authorList>
            <person name="Kim T."/>
        </authorList>
    </citation>
    <scope>NUCLEOTIDE SEQUENCE [LARGE SCALE GENOMIC DNA]</scope>
    <source>
        <strain evidence="2">TK-2024</strain>
        <tissue evidence="2">Old leaves</tissue>
    </source>
</reference>
<evidence type="ECO:0000313" key="2">
    <source>
        <dbReference type="EMBL" id="KAK8486602.1"/>
    </source>
</evidence>
<feature type="compositionally biased region" description="Polar residues" evidence="1">
    <location>
        <begin position="72"/>
        <end position="83"/>
    </location>
</feature>
<sequence length="142" mass="15392">MVQTRSQVRKRGQPPLLMHVSLSSDDSSSPNSSRHHHLSKHQAPAQPHPLGAAAAPQQRTQVQPQQHPQPPRSTTGATLSVTHSSQSSHRGRYSSSVESQKRPSPSPESPTNQSVPRNTPSLSVHSSRPEQIDKDNNSGDKA</sequence>
<feature type="compositionally biased region" description="Basic and acidic residues" evidence="1">
    <location>
        <begin position="127"/>
        <end position="142"/>
    </location>
</feature>
<keyword evidence="3" id="KW-1185">Reference proteome</keyword>
<feature type="compositionally biased region" description="Polar residues" evidence="1">
    <location>
        <begin position="109"/>
        <end position="126"/>
    </location>
</feature>
<organism evidence="2 3">
    <name type="scientific">Hibiscus sabdariffa</name>
    <name type="common">roselle</name>
    <dbReference type="NCBI Taxonomy" id="183260"/>
    <lineage>
        <taxon>Eukaryota</taxon>
        <taxon>Viridiplantae</taxon>
        <taxon>Streptophyta</taxon>
        <taxon>Embryophyta</taxon>
        <taxon>Tracheophyta</taxon>
        <taxon>Spermatophyta</taxon>
        <taxon>Magnoliopsida</taxon>
        <taxon>eudicotyledons</taxon>
        <taxon>Gunneridae</taxon>
        <taxon>Pentapetalae</taxon>
        <taxon>rosids</taxon>
        <taxon>malvids</taxon>
        <taxon>Malvales</taxon>
        <taxon>Malvaceae</taxon>
        <taxon>Malvoideae</taxon>
        <taxon>Hibiscus</taxon>
    </lineage>
</organism>
<feature type="compositionally biased region" description="Low complexity" evidence="1">
    <location>
        <begin position="52"/>
        <end position="66"/>
    </location>
</feature>
<feature type="compositionally biased region" description="Low complexity" evidence="1">
    <location>
        <begin position="16"/>
        <end position="32"/>
    </location>
</feature>
<protein>
    <submittedName>
        <fullName evidence="2">Uncharacterized protein</fullName>
    </submittedName>
</protein>
<feature type="compositionally biased region" description="Low complexity" evidence="1">
    <location>
        <begin position="84"/>
        <end position="98"/>
    </location>
</feature>
<feature type="region of interest" description="Disordered" evidence="1">
    <location>
        <begin position="1"/>
        <end position="142"/>
    </location>
</feature>
<gene>
    <name evidence="2" type="ORF">V6N11_068296</name>
</gene>
<evidence type="ECO:0000313" key="3">
    <source>
        <dbReference type="Proteomes" id="UP001396334"/>
    </source>
</evidence>
<proteinExistence type="predicted"/>
<comment type="caution">
    <text evidence="2">The sequence shown here is derived from an EMBL/GenBank/DDBJ whole genome shotgun (WGS) entry which is preliminary data.</text>
</comment>
<name>A0ABR2A1N4_9ROSI</name>
<dbReference type="EMBL" id="JBBPBN010000435">
    <property type="protein sequence ID" value="KAK8486602.1"/>
    <property type="molecule type" value="Genomic_DNA"/>
</dbReference>
<accession>A0ABR2A1N4</accession>
<dbReference type="Proteomes" id="UP001396334">
    <property type="component" value="Unassembled WGS sequence"/>
</dbReference>